<gene>
    <name evidence="2" type="ORF">TSPGSL018_20669</name>
</gene>
<feature type="non-terminal residue" evidence="2">
    <location>
        <position position="86"/>
    </location>
</feature>
<feature type="compositionally biased region" description="Basic residues" evidence="1">
    <location>
        <begin position="73"/>
        <end position="86"/>
    </location>
</feature>
<feature type="non-terminal residue" evidence="2">
    <location>
        <position position="1"/>
    </location>
</feature>
<dbReference type="AlphaFoldDB" id="A0A061S012"/>
<feature type="region of interest" description="Disordered" evidence="1">
    <location>
        <begin position="63"/>
        <end position="86"/>
    </location>
</feature>
<proteinExistence type="predicted"/>
<organism evidence="2">
    <name type="scientific">Tetraselmis sp. GSL018</name>
    <dbReference type="NCBI Taxonomy" id="582737"/>
    <lineage>
        <taxon>Eukaryota</taxon>
        <taxon>Viridiplantae</taxon>
        <taxon>Chlorophyta</taxon>
        <taxon>core chlorophytes</taxon>
        <taxon>Chlorodendrophyceae</taxon>
        <taxon>Chlorodendrales</taxon>
        <taxon>Chlorodendraceae</taxon>
        <taxon>Tetraselmis</taxon>
    </lineage>
</organism>
<reference evidence="2" key="1">
    <citation type="submission" date="2014-05" db="EMBL/GenBank/DDBJ databases">
        <title>The transcriptome of the halophilic microalga Tetraselmis sp. GSL018 isolated from the Great Salt Lake, Utah.</title>
        <authorList>
            <person name="Jinkerson R.E."/>
            <person name="D'Adamo S."/>
            <person name="Posewitz M.C."/>
        </authorList>
    </citation>
    <scope>NUCLEOTIDE SEQUENCE</scope>
    <source>
        <strain evidence="2">GSL018</strain>
    </source>
</reference>
<protein>
    <submittedName>
        <fullName evidence="2">Uncharacterized protein</fullName>
    </submittedName>
</protein>
<sequence length="86" mass="9543">GLTVKSTTDWDTRVWKVQLLISCPCWLAIRFGENEKGKCFPRGGGLHFQPSPPDTLVFAAKRTPGGQQANSRCCKKATRSPTPVRR</sequence>
<evidence type="ECO:0000256" key="1">
    <source>
        <dbReference type="SAM" id="MobiDB-lite"/>
    </source>
</evidence>
<accession>A0A061S012</accession>
<dbReference type="EMBL" id="GBEZ01009324">
    <property type="protein sequence ID" value="JAC76255.1"/>
    <property type="molecule type" value="Transcribed_RNA"/>
</dbReference>
<evidence type="ECO:0000313" key="2">
    <source>
        <dbReference type="EMBL" id="JAC76255.1"/>
    </source>
</evidence>
<name>A0A061S012_9CHLO</name>